<evidence type="ECO:0000313" key="2">
    <source>
        <dbReference type="Proteomes" id="UP000311919"/>
    </source>
</evidence>
<comment type="caution">
    <text evidence="1">The sequence shown here is derived from an EMBL/GenBank/DDBJ whole genome shotgun (WGS) entry which is preliminary data.</text>
</comment>
<organism evidence="1 2">
    <name type="scientific">Schistosoma japonicum</name>
    <name type="common">Blood fluke</name>
    <dbReference type="NCBI Taxonomy" id="6182"/>
    <lineage>
        <taxon>Eukaryota</taxon>
        <taxon>Metazoa</taxon>
        <taxon>Spiralia</taxon>
        <taxon>Lophotrochozoa</taxon>
        <taxon>Platyhelminthes</taxon>
        <taxon>Trematoda</taxon>
        <taxon>Digenea</taxon>
        <taxon>Strigeidida</taxon>
        <taxon>Schistosomatoidea</taxon>
        <taxon>Schistosomatidae</taxon>
        <taxon>Schistosoma</taxon>
    </lineage>
</organism>
<dbReference type="AlphaFoldDB" id="A0A4Z2DVK4"/>
<keyword evidence="2" id="KW-1185">Reference proteome</keyword>
<gene>
    <name evidence="1" type="ORF">EWB00_003925</name>
</gene>
<name>A0A4Z2DVK4_SCHJA</name>
<reference evidence="1 2" key="1">
    <citation type="submission" date="2019-03" db="EMBL/GenBank/DDBJ databases">
        <title>An improved genome assembly of the fluke Schistosoma japonicum.</title>
        <authorList>
            <person name="Hu W."/>
            <person name="Luo F."/>
            <person name="Yin M."/>
            <person name="Mo X."/>
            <person name="Sun C."/>
            <person name="Wu Q."/>
            <person name="Zhu B."/>
            <person name="Xiang M."/>
            <person name="Wang J."/>
            <person name="Wang Y."/>
            <person name="Zhang T."/>
            <person name="Xu B."/>
            <person name="Zheng H."/>
            <person name="Feng Z."/>
        </authorList>
    </citation>
    <scope>NUCLEOTIDE SEQUENCE [LARGE SCALE GENOMIC DNA]</scope>
    <source>
        <strain evidence="1">HuSjv2</strain>
        <tissue evidence="1">Worms</tissue>
    </source>
</reference>
<sequence length="49" mass="5869">MFKSNIKSSLTEDKSCNSNNEAYAKQKVHLFFFKNIKDMAMENKFSFYY</sequence>
<proteinExistence type="predicted"/>
<dbReference type="EMBL" id="SKCS01000025">
    <property type="protein sequence ID" value="TNN20497.1"/>
    <property type="molecule type" value="Genomic_DNA"/>
</dbReference>
<evidence type="ECO:0000313" key="1">
    <source>
        <dbReference type="EMBL" id="TNN20497.1"/>
    </source>
</evidence>
<accession>A0A4Z2DVK4</accession>
<dbReference type="Proteomes" id="UP000311919">
    <property type="component" value="Unassembled WGS sequence"/>
</dbReference>
<protein>
    <submittedName>
        <fullName evidence="1">Uncharacterized protein</fullName>
    </submittedName>
</protein>